<dbReference type="GO" id="GO:0016853">
    <property type="term" value="F:isomerase activity"/>
    <property type="evidence" value="ECO:0007669"/>
    <property type="project" value="UniProtKB-KW"/>
</dbReference>
<evidence type="ECO:0000256" key="2">
    <source>
        <dbReference type="ARBA" id="ARBA00023211"/>
    </source>
</evidence>
<dbReference type="Proteomes" id="UP001163156">
    <property type="component" value="Chromosome"/>
</dbReference>
<proteinExistence type="predicted"/>
<dbReference type="InterPro" id="IPR050337">
    <property type="entry name" value="L-rhamnose_isomerase"/>
</dbReference>
<evidence type="ECO:0000256" key="1">
    <source>
        <dbReference type="ARBA" id="ARBA00022723"/>
    </source>
</evidence>
<evidence type="ECO:0000313" key="4">
    <source>
        <dbReference type="EMBL" id="UZD22662.1"/>
    </source>
</evidence>
<dbReference type="RefSeq" id="WP_264809184.1">
    <property type="nucleotide sequence ID" value="NZ_CP110226.1"/>
</dbReference>
<dbReference type="PANTHER" id="PTHR30268">
    <property type="entry name" value="L-RHAMNOSE ISOMERASE"/>
    <property type="match status" value="1"/>
</dbReference>
<evidence type="ECO:0000313" key="5">
    <source>
        <dbReference type="Proteomes" id="UP001163156"/>
    </source>
</evidence>
<gene>
    <name evidence="4" type="ORF">OM944_18675</name>
</gene>
<accession>A0ABY6MFS8</accession>
<dbReference type="SUPFAM" id="SSF51658">
    <property type="entry name" value="Xylose isomerase-like"/>
    <property type="match status" value="1"/>
</dbReference>
<name>A0ABY6MFS8_9BACT</name>
<keyword evidence="1" id="KW-0479">Metal-binding</keyword>
<dbReference type="InterPro" id="IPR036237">
    <property type="entry name" value="Xyl_isomerase-like_sf"/>
</dbReference>
<dbReference type="EMBL" id="CP110226">
    <property type="protein sequence ID" value="UZD22662.1"/>
    <property type="molecule type" value="Genomic_DNA"/>
</dbReference>
<dbReference type="PANTHER" id="PTHR30268:SF0">
    <property type="entry name" value="L-RHAMNOSE ISOMERASE"/>
    <property type="match status" value="1"/>
</dbReference>
<protein>
    <submittedName>
        <fullName evidence="4">Sugar isomerase</fullName>
    </submittedName>
</protein>
<keyword evidence="5" id="KW-1185">Reference proteome</keyword>
<dbReference type="Gene3D" id="3.20.20.150">
    <property type="entry name" value="Divalent-metal-dependent TIM barrel enzymes"/>
    <property type="match status" value="1"/>
</dbReference>
<reference evidence="4" key="1">
    <citation type="submission" date="2022-10" db="EMBL/GenBank/DDBJ databases">
        <title>Algoriphagus sp. a novel bacteria isolate from halophytes salicornia europaea.</title>
        <authorList>
            <person name="Peng Y."/>
            <person name="Jiang L."/>
            <person name="Lee J."/>
        </authorList>
    </citation>
    <scope>NUCLEOTIDE SEQUENCE</scope>
    <source>
        <strain evidence="4">TR-M5</strain>
    </source>
</reference>
<evidence type="ECO:0000256" key="3">
    <source>
        <dbReference type="ARBA" id="ARBA00023235"/>
    </source>
</evidence>
<sequence>MRIKEEQLAIFSSNEIHAKSLEILREQYASENMDEVISKIRDFKIAIPSAALGDLGRKQSKQGMGGAPRDLVEKIQDIGLIQQLTQKTDAVSVYMPWDRPEDIQEAKEIAENVHLKFAAMNSTGRLNPHDSSEKSLAALGHLDPKKRVQAIAQHEEVIDIGKKLGSNGISIWLNEGSVYPGQNDFRSRLQFTEQSLTEIYDYLPSEWDMLLKYKPHAANYQPTIVPDWGTAAMLAKRIGSKAKILVDVGSQSSQSNVEQLVATLIYQHLLGGFHFNESKFASDDPKKSGFNAYQLFLIFNELIGADLDSAQSWKSFSWMIEASYNTQDPLVDLIQALEAVTIAYAKALLVDRQKLREYQQQGKSSEAEELLQKAYLTDVRPLVSEARVLSGGAAEPLEAYRVLMIRNKLVQERYSKSQNVLF</sequence>
<organism evidence="4 5">
    <name type="scientific">Algoriphagus halophytocola</name>
    <dbReference type="NCBI Taxonomy" id="2991499"/>
    <lineage>
        <taxon>Bacteria</taxon>
        <taxon>Pseudomonadati</taxon>
        <taxon>Bacteroidota</taxon>
        <taxon>Cytophagia</taxon>
        <taxon>Cytophagales</taxon>
        <taxon>Cyclobacteriaceae</taxon>
        <taxon>Algoriphagus</taxon>
    </lineage>
</organism>
<keyword evidence="3 4" id="KW-0413">Isomerase</keyword>
<keyword evidence="2" id="KW-0464">Manganese</keyword>